<protein>
    <submittedName>
        <fullName evidence="1">E4 orf3</fullName>
    </submittedName>
</protein>
<organism evidence="1 2">
    <name type="scientific">Simian adenovirus 18</name>
    <dbReference type="NCBI Taxonomy" id="909210"/>
    <lineage>
        <taxon>Viruses</taxon>
        <taxon>Varidnaviria</taxon>
        <taxon>Bamfordvirae</taxon>
        <taxon>Preplasmiviricota</taxon>
        <taxon>Polisuviricotina</taxon>
        <taxon>Pharingeaviricetes</taxon>
        <taxon>Rowavirales</taxon>
        <taxon>Adenoviridae</taxon>
        <taxon>Mastadenovirus</taxon>
        <taxon>Mastadenovirus chlorocebi</taxon>
        <taxon>Simian mastadenovirus F</taxon>
    </lineage>
</organism>
<dbReference type="OrthoDB" id="19472at10239"/>
<evidence type="ECO:0000313" key="2">
    <source>
        <dbReference type="Proteomes" id="UP000171189"/>
    </source>
</evidence>
<dbReference type="RefSeq" id="YP_008520247.1">
    <property type="nucleotide sequence ID" value="NC_022266.1"/>
</dbReference>
<accession>H8PG16</accession>
<dbReference type="InterPro" id="IPR009699">
    <property type="entry name" value="Mastadenovirus_E4/Orf3"/>
</dbReference>
<evidence type="ECO:0000313" key="1">
    <source>
        <dbReference type="EMBL" id="AFD10582.1"/>
    </source>
</evidence>
<dbReference type="EMBL" id="FJ025931">
    <property type="protein sequence ID" value="AFD10582.1"/>
    <property type="molecule type" value="Genomic_DNA"/>
</dbReference>
<dbReference type="KEGG" id="vg:16791303"/>
<dbReference type="GeneID" id="16791303"/>
<sequence length="116" mass="13494">MRVCLRMAVEGALSDLFERHGANLREVFTQILREWKEENYLGVIQSCSLMFEDFEENAVAVLVFLEVRVAALVEAVIGHLENRIMFDLAVIYHQRSGGDRCHLRDLHFDPLFDRLE</sequence>
<dbReference type="InterPro" id="IPR038368">
    <property type="entry name" value="Mastadenovirus_E4/Orf3_sf"/>
</dbReference>
<proteinExistence type="predicted"/>
<dbReference type="Proteomes" id="UP000171189">
    <property type="component" value="Segment"/>
</dbReference>
<reference evidence="1 2" key="1">
    <citation type="journal article" date="2009" name="PLoS Pathog.">
        <title>Isolation and characterization of adenoviruses persistently shed from the gastrointestinal tract of non-human primates.</title>
        <authorList>
            <person name="Roy S."/>
            <person name="Vandenberghe L.H."/>
            <person name="Kryazhimskiy S."/>
            <person name="Grant R."/>
            <person name="Calcedo R."/>
            <person name="Yuan X."/>
            <person name="Keough M."/>
            <person name="Sandhu A."/>
            <person name="Wang Q."/>
            <person name="Medina-Jaszek C.A."/>
            <person name="Plotkin J.B."/>
            <person name="Wilson J.M."/>
        </authorList>
    </citation>
    <scope>NUCLEOTIDE SEQUENCE [LARGE SCALE GENOMIC DNA]</scope>
</reference>
<keyword evidence="2" id="KW-1185">Reference proteome</keyword>
<dbReference type="Pfam" id="PF06931">
    <property type="entry name" value="Adeno_E4_ORF3"/>
    <property type="match status" value="1"/>
</dbReference>
<dbReference type="Gene3D" id="3.30.70.2870">
    <property type="entry name" value="Mastadenovirus E4 ORF3"/>
    <property type="match status" value="1"/>
</dbReference>
<name>H8PG16_9ADEN</name>